<evidence type="ECO:0000256" key="1">
    <source>
        <dbReference type="SAM" id="MobiDB-lite"/>
    </source>
</evidence>
<feature type="compositionally biased region" description="Basic residues" evidence="1">
    <location>
        <begin position="169"/>
        <end position="183"/>
    </location>
</feature>
<dbReference type="Proteomes" id="UP000199163">
    <property type="component" value="Unassembled WGS sequence"/>
</dbReference>
<dbReference type="AlphaFoldDB" id="A0A1G8G3E1"/>
<accession>A0A1G8G3E1</accession>
<dbReference type="EMBL" id="FNDK01000014">
    <property type="protein sequence ID" value="SDH88841.1"/>
    <property type="molecule type" value="Genomic_DNA"/>
</dbReference>
<feature type="region of interest" description="Disordered" evidence="1">
    <location>
        <begin position="111"/>
        <end position="183"/>
    </location>
</feature>
<name>A0A1G8G3E1_9BACI</name>
<evidence type="ECO:0000313" key="3">
    <source>
        <dbReference type="Proteomes" id="UP000199163"/>
    </source>
</evidence>
<sequence length="183" mass="20435">MSNSKGNKAGYVKGLGRTFAPSLKADWVDEFNQILEEHPEWSRNRLTEHFIQKGLDSQRKQRSLIDDNYVDLSIPADGLTEEQQSFLTSEEGKIFVGNAIKLLLMQPGSQETAASSVHLPAPPKPAPDDTGPLHTEPEERVVSDESTEHDVGSASPLPKRREKETKLSPLKRAKNKLKRQNLL</sequence>
<evidence type="ECO:0000313" key="2">
    <source>
        <dbReference type="EMBL" id="SDH88841.1"/>
    </source>
</evidence>
<protein>
    <submittedName>
        <fullName evidence="2">Uncharacterized protein</fullName>
    </submittedName>
</protein>
<reference evidence="3" key="1">
    <citation type="submission" date="2016-10" db="EMBL/GenBank/DDBJ databases">
        <authorList>
            <person name="Varghese N."/>
            <person name="Submissions S."/>
        </authorList>
    </citation>
    <scope>NUCLEOTIDE SEQUENCE [LARGE SCALE GENOMIC DNA]</scope>
    <source>
        <strain evidence="3">DSM 21632</strain>
    </source>
</reference>
<feature type="compositionally biased region" description="Basic and acidic residues" evidence="1">
    <location>
        <begin position="135"/>
        <end position="151"/>
    </location>
</feature>
<dbReference type="RefSeq" id="WP_091274044.1">
    <property type="nucleotide sequence ID" value="NZ_FNDK01000014.1"/>
</dbReference>
<proteinExistence type="predicted"/>
<dbReference type="STRING" id="568899.SAMN05192534_11421"/>
<keyword evidence="3" id="KW-1185">Reference proteome</keyword>
<organism evidence="2 3">
    <name type="scientific">Alteribacillus persepolensis</name>
    <dbReference type="NCBI Taxonomy" id="568899"/>
    <lineage>
        <taxon>Bacteria</taxon>
        <taxon>Bacillati</taxon>
        <taxon>Bacillota</taxon>
        <taxon>Bacilli</taxon>
        <taxon>Bacillales</taxon>
        <taxon>Bacillaceae</taxon>
        <taxon>Alteribacillus</taxon>
    </lineage>
</organism>
<gene>
    <name evidence="2" type="ORF">SAMN05192534_11421</name>
</gene>
<dbReference type="OrthoDB" id="9921112at2"/>